<dbReference type="InterPro" id="IPR036890">
    <property type="entry name" value="HATPase_C_sf"/>
</dbReference>
<keyword evidence="4" id="KW-0145">Chemotaxis</keyword>
<evidence type="ECO:0000313" key="16">
    <source>
        <dbReference type="EMBL" id="HFK96910.1"/>
    </source>
</evidence>
<gene>
    <name evidence="16" type="ORF">ENS06_06240</name>
</gene>
<dbReference type="SMART" id="SM01231">
    <property type="entry name" value="H-kinase_dim"/>
    <property type="match status" value="1"/>
</dbReference>
<dbReference type="SUPFAM" id="SSF55874">
    <property type="entry name" value="ATPase domain of HSP90 chaperone/DNA topoisomerase II/histidine kinase"/>
    <property type="match status" value="1"/>
</dbReference>
<dbReference type="PANTHER" id="PTHR43395:SF10">
    <property type="entry name" value="CHEMOTAXIS PROTEIN CHEA"/>
    <property type="match status" value="1"/>
</dbReference>
<dbReference type="SMART" id="SM00387">
    <property type="entry name" value="HATPase_c"/>
    <property type="match status" value="1"/>
</dbReference>
<keyword evidence="9" id="KW-0067">ATP-binding</keyword>
<dbReference type="InterPro" id="IPR004105">
    <property type="entry name" value="CheA-like_dim"/>
</dbReference>
<dbReference type="InterPro" id="IPR008207">
    <property type="entry name" value="Sig_transdc_His_kin_Hpt_dom"/>
</dbReference>
<evidence type="ECO:0000256" key="5">
    <source>
        <dbReference type="ARBA" id="ARBA00022553"/>
    </source>
</evidence>
<keyword evidence="6" id="KW-0808">Transferase</keyword>
<feature type="domain" description="Histidine kinase" evidence="13">
    <location>
        <begin position="388"/>
        <end position="589"/>
    </location>
</feature>
<dbReference type="SUPFAM" id="SSF47384">
    <property type="entry name" value="Homodimeric domain of signal transducing histidine kinase"/>
    <property type="match status" value="1"/>
</dbReference>
<dbReference type="SUPFAM" id="SSF47226">
    <property type="entry name" value="Histidine-containing phosphotransfer domain, HPT domain"/>
    <property type="match status" value="1"/>
</dbReference>
<dbReference type="InterPro" id="IPR005467">
    <property type="entry name" value="His_kinase_dom"/>
</dbReference>
<feature type="domain" description="CheW-like" evidence="14">
    <location>
        <begin position="591"/>
        <end position="726"/>
    </location>
</feature>
<dbReference type="EMBL" id="DSTK01000019">
    <property type="protein sequence ID" value="HFK96910.1"/>
    <property type="molecule type" value="Genomic_DNA"/>
</dbReference>
<organism evidence="16">
    <name type="scientific">Desulfacinum infernum</name>
    <dbReference type="NCBI Taxonomy" id="35837"/>
    <lineage>
        <taxon>Bacteria</taxon>
        <taxon>Pseudomonadati</taxon>
        <taxon>Thermodesulfobacteriota</taxon>
        <taxon>Syntrophobacteria</taxon>
        <taxon>Syntrophobacterales</taxon>
        <taxon>Syntrophobacteraceae</taxon>
        <taxon>Desulfacinum</taxon>
    </lineage>
</organism>
<dbReference type="Gene3D" id="1.20.120.160">
    <property type="entry name" value="HPT domain"/>
    <property type="match status" value="1"/>
</dbReference>
<evidence type="ECO:0000256" key="12">
    <source>
        <dbReference type="PROSITE-ProRule" id="PRU00110"/>
    </source>
</evidence>
<dbReference type="InterPro" id="IPR036641">
    <property type="entry name" value="HPT_dom_sf"/>
</dbReference>
<evidence type="ECO:0000256" key="1">
    <source>
        <dbReference type="ARBA" id="ARBA00000085"/>
    </source>
</evidence>
<keyword evidence="5 12" id="KW-0597">Phosphoprotein</keyword>
<evidence type="ECO:0000256" key="3">
    <source>
        <dbReference type="ARBA" id="ARBA00021495"/>
    </source>
</evidence>
<dbReference type="InterPro" id="IPR036061">
    <property type="entry name" value="CheW-like_dom_sf"/>
</dbReference>
<dbReference type="SMART" id="SM00260">
    <property type="entry name" value="CheW"/>
    <property type="match status" value="1"/>
</dbReference>
<dbReference type="GO" id="GO:0000155">
    <property type="term" value="F:phosphorelay sensor kinase activity"/>
    <property type="evidence" value="ECO:0007669"/>
    <property type="project" value="InterPro"/>
</dbReference>
<evidence type="ECO:0000256" key="7">
    <source>
        <dbReference type="ARBA" id="ARBA00022741"/>
    </source>
</evidence>
<keyword evidence="7" id="KW-0547">Nucleotide-binding</keyword>
<feature type="modified residue" description="Phosphohistidine" evidence="12">
    <location>
        <position position="183"/>
    </location>
</feature>
<accession>A0A832EJ12</accession>
<dbReference type="GO" id="GO:0006935">
    <property type="term" value="P:chemotaxis"/>
    <property type="evidence" value="ECO:0007669"/>
    <property type="project" value="UniProtKB-KW"/>
</dbReference>
<keyword evidence="10" id="KW-0902">Two-component regulatory system</keyword>
<dbReference type="InterPro" id="IPR037006">
    <property type="entry name" value="CheA-like_homodim_sf"/>
</dbReference>
<dbReference type="Pfam" id="PF01627">
    <property type="entry name" value="Hpt"/>
    <property type="match status" value="1"/>
</dbReference>
<dbReference type="Pfam" id="PF02518">
    <property type="entry name" value="HATPase_c"/>
    <property type="match status" value="1"/>
</dbReference>
<name>A0A832EJ12_9BACT</name>
<dbReference type="InterPro" id="IPR037257">
    <property type="entry name" value="T2SS_E_N_sf"/>
</dbReference>
<dbReference type="PANTHER" id="PTHR43395">
    <property type="entry name" value="SENSOR HISTIDINE KINASE CHEA"/>
    <property type="match status" value="1"/>
</dbReference>
<evidence type="ECO:0000256" key="9">
    <source>
        <dbReference type="ARBA" id="ARBA00022840"/>
    </source>
</evidence>
<dbReference type="Pfam" id="PF02895">
    <property type="entry name" value="H-kinase_dim"/>
    <property type="match status" value="1"/>
</dbReference>
<dbReference type="SUPFAM" id="SSF50341">
    <property type="entry name" value="CheW-like"/>
    <property type="match status" value="1"/>
</dbReference>
<evidence type="ECO:0000256" key="10">
    <source>
        <dbReference type="ARBA" id="ARBA00023012"/>
    </source>
</evidence>
<dbReference type="CDD" id="cd00731">
    <property type="entry name" value="CheA_reg"/>
    <property type="match status" value="1"/>
</dbReference>
<dbReference type="PRINTS" id="PR00344">
    <property type="entry name" value="BCTRLSENSOR"/>
</dbReference>
<evidence type="ECO:0000256" key="2">
    <source>
        <dbReference type="ARBA" id="ARBA00012438"/>
    </source>
</evidence>
<dbReference type="GO" id="GO:0005737">
    <property type="term" value="C:cytoplasm"/>
    <property type="evidence" value="ECO:0007669"/>
    <property type="project" value="InterPro"/>
</dbReference>
<dbReference type="SMART" id="SM00073">
    <property type="entry name" value="HPT"/>
    <property type="match status" value="1"/>
</dbReference>
<sequence length="739" mass="81227">MAVEHVPSEPLEALLSRLADGVVAGPDDLMGIGECLNVIERIEAHENTPDTWKEDLEAVKRLFRGIILEESSDPSADWEKIRDVLKNFAGNGHPGSGSASQALPAEPQAAVQQQAACPLGVSGEETHADPPASEEVRLEDAELIKDFIEEAKEHLASIELNIMSLEADPKDKEAINAVFRPFHSIKGVAGFLNLRSIHHLSHEVENLLDEARSGAIDVTDAVIDVVLRAVDILKVLLQELEAALGCGEAKLSAGLVENFLRSLKAFDPAQPSVGVRTEKPPKVGEILVQKGLVEPEAVEQAVEEAKERGKKIGEVLVEDGVLSAQDVAIALREQRRFQENTASVRVDTVKLDNLVDMVGELVIAQSMVLQNPEVQAIKDQKFQKDSVQLRRITAELQRISMSLRMVPIKSTFQKLIRLVRDLSKKSGKDVRLDMRGEETEIDRNMVEEIYEPLVHMIRNAVDHGLETPEERKAIGKDPCGTIFLSAEQKGGNIIIELRDDGRGLDARKIRAKAVERGLIGPDDVLEERALFDLIFHPGFSTKDQVTDVSGRGVGMDVVRRSVEELRGKLEVSSVPGHGTRFELKLPLTMAIIDGMVICVGPERYVVPTVALRESLRPSREAYLTVHGSEEMIKVRNQLMPLIRLHKMFGVTPRYTDPWDALILVVNEDQKSYGLLADEIIGRQEVVIKSLGAGLRHVKGLSGGAILGDGKVALILDVKGIVSGYEEGGHHGYDRQRRVA</sequence>
<dbReference type="CDD" id="cd16916">
    <property type="entry name" value="HATPase_CheA-like"/>
    <property type="match status" value="1"/>
</dbReference>
<dbReference type="InterPro" id="IPR036097">
    <property type="entry name" value="HisK_dim/P_sf"/>
</dbReference>
<dbReference type="InterPro" id="IPR051315">
    <property type="entry name" value="Bact_Chemotaxis_CheA"/>
</dbReference>
<evidence type="ECO:0000256" key="11">
    <source>
        <dbReference type="ARBA" id="ARBA00035100"/>
    </source>
</evidence>
<evidence type="ECO:0000259" key="15">
    <source>
        <dbReference type="PROSITE" id="PS50894"/>
    </source>
</evidence>
<evidence type="ECO:0000259" key="13">
    <source>
        <dbReference type="PROSITE" id="PS50109"/>
    </source>
</evidence>
<evidence type="ECO:0000256" key="4">
    <source>
        <dbReference type="ARBA" id="ARBA00022500"/>
    </source>
</evidence>
<dbReference type="InterPro" id="IPR002545">
    <property type="entry name" value="CheW-lke_dom"/>
</dbReference>
<dbReference type="GO" id="GO:0005524">
    <property type="term" value="F:ATP binding"/>
    <property type="evidence" value="ECO:0007669"/>
    <property type="project" value="UniProtKB-KW"/>
</dbReference>
<dbReference type="EC" id="2.7.13.3" evidence="2"/>
<dbReference type="InterPro" id="IPR004358">
    <property type="entry name" value="Sig_transdc_His_kin-like_C"/>
</dbReference>
<dbReference type="FunFam" id="3.30.565.10:FF:000016">
    <property type="entry name" value="Chemotaxis protein CheA, putative"/>
    <property type="match status" value="1"/>
</dbReference>
<dbReference type="Gene3D" id="2.30.30.40">
    <property type="entry name" value="SH3 Domains"/>
    <property type="match status" value="1"/>
</dbReference>
<dbReference type="Pfam" id="PF01584">
    <property type="entry name" value="CheW"/>
    <property type="match status" value="1"/>
</dbReference>
<evidence type="ECO:0000256" key="8">
    <source>
        <dbReference type="ARBA" id="ARBA00022777"/>
    </source>
</evidence>
<dbReference type="InterPro" id="IPR003594">
    <property type="entry name" value="HATPase_dom"/>
</dbReference>
<dbReference type="AlphaFoldDB" id="A0A832EJ12"/>
<keyword evidence="8" id="KW-0418">Kinase</keyword>
<dbReference type="PROSITE" id="PS50851">
    <property type="entry name" value="CHEW"/>
    <property type="match status" value="1"/>
</dbReference>
<dbReference type="PROSITE" id="PS50894">
    <property type="entry name" value="HPT"/>
    <property type="match status" value="1"/>
</dbReference>
<feature type="domain" description="HPt" evidence="15">
    <location>
        <begin position="136"/>
        <end position="240"/>
    </location>
</feature>
<reference evidence="16" key="1">
    <citation type="journal article" date="2020" name="mSystems">
        <title>Genome- and Community-Level Interaction Insights into Carbon Utilization and Element Cycling Functions of Hydrothermarchaeota in Hydrothermal Sediment.</title>
        <authorList>
            <person name="Zhou Z."/>
            <person name="Liu Y."/>
            <person name="Xu W."/>
            <person name="Pan J."/>
            <person name="Luo Z.H."/>
            <person name="Li M."/>
        </authorList>
    </citation>
    <scope>NUCLEOTIDE SEQUENCE [LARGE SCALE GENOMIC DNA]</scope>
    <source>
        <strain evidence="16">SpSt-456</strain>
    </source>
</reference>
<dbReference type="Gene3D" id="1.10.287.560">
    <property type="entry name" value="Histidine kinase CheA-like, homodimeric domain"/>
    <property type="match status" value="1"/>
</dbReference>
<evidence type="ECO:0000256" key="6">
    <source>
        <dbReference type="ARBA" id="ARBA00022679"/>
    </source>
</evidence>
<proteinExistence type="predicted"/>
<comment type="function">
    <text evidence="11">Involved in the transmission of sensory signals from the chemoreceptors to the flagellar motors. CheA is autophosphorylated; it can transfer its phosphate group to either CheB or CheY.</text>
</comment>
<dbReference type="CDD" id="cd00088">
    <property type="entry name" value="HPT"/>
    <property type="match status" value="1"/>
</dbReference>
<comment type="caution">
    <text evidence="16">The sequence shown here is derived from an EMBL/GenBank/DDBJ whole genome shotgun (WGS) entry which is preliminary data.</text>
</comment>
<dbReference type="SUPFAM" id="SSF160246">
    <property type="entry name" value="EspE N-terminal domain-like"/>
    <property type="match status" value="1"/>
</dbReference>
<comment type="catalytic activity">
    <reaction evidence="1">
        <text>ATP + protein L-histidine = ADP + protein N-phospho-L-histidine.</text>
        <dbReference type="EC" id="2.7.13.3"/>
    </reaction>
</comment>
<dbReference type="Gene3D" id="3.30.565.10">
    <property type="entry name" value="Histidine kinase-like ATPase, C-terminal domain"/>
    <property type="match status" value="1"/>
</dbReference>
<protein>
    <recommendedName>
        <fullName evidence="3">Chemotaxis protein CheA</fullName>
        <ecNumber evidence="2">2.7.13.3</ecNumber>
    </recommendedName>
</protein>
<evidence type="ECO:0000259" key="14">
    <source>
        <dbReference type="PROSITE" id="PS50851"/>
    </source>
</evidence>
<dbReference type="PROSITE" id="PS50109">
    <property type="entry name" value="HIS_KIN"/>
    <property type="match status" value="1"/>
</dbReference>